<sequence>MNWVSSSLELAGSLLESVDQQAALTLAGEEEEDGEEEQSMRPLTILRVRQPSEDDALSTEETRHSNRSEMEEALAMMVQGSASSSSCTTTDAGLHTDMIPLGSTSGSKLTGVGGTGSIQVENVSSGSGKEAPLSNSSMHSSTMDGENDRLYKELERVKRELRVKEKKLSSMHRSMRICENELVALEEECKEKILRVQHELSVVQQDKNLNEEEFVRALEMKDNQVRAMKADIDALSEANAKHTGEVASLKAELVNAVESKDTLWTSAASASNESEQLIQSLRSELQDTLAAMNTLRREHTESKNAMYSRQSQLESVNTELMNNVASLERELAKARAAPSAGSQTRSIDGASVTTVSSSAPFGANAINDDYRRVQQTLIVTKKLLHDKSRTNEIQKQEIVALTDEVHRLEQVIATAEERSTRKLDVVSIENEILREQVERLASQNNVAMAASDEQRIQRLTNRLIEKQETIDSLRSRVTTMDVRFQDMQLQVQQAKEQLARVVQHGGIDDVEMATSIGKTDRNGMRSRPNRMANMISRVVPVVERSHRVLTVLDVLDRWLLFLGRVFLQAPFARLGMLCYIMLIHLWVFIVISFHTSHLTEETQLASAAENAIFKPGEDLIPGAAHQMKQSI</sequence>
<evidence type="ECO:0000256" key="4">
    <source>
        <dbReference type="ARBA" id="ARBA00023034"/>
    </source>
</evidence>
<proteinExistence type="predicted"/>
<comment type="subcellular location">
    <subcellularLocation>
        <location evidence="1">Golgi apparatus membrane</location>
        <topology evidence="1">Single-pass membrane protein</topology>
    </subcellularLocation>
</comment>
<feature type="coiled-coil region" evidence="7">
    <location>
        <begin position="147"/>
        <end position="252"/>
    </location>
</feature>
<dbReference type="PANTHER" id="PTHR13815:SF7">
    <property type="entry name" value="GOLGIN SUBFAMILY A MEMBER 5"/>
    <property type="match status" value="1"/>
</dbReference>
<feature type="region of interest" description="Disordered" evidence="8">
    <location>
        <begin position="49"/>
        <end position="68"/>
    </location>
</feature>
<keyword evidence="2 9" id="KW-0812">Transmembrane</keyword>
<evidence type="ECO:0000256" key="7">
    <source>
        <dbReference type="SAM" id="Coils"/>
    </source>
</evidence>
<dbReference type="AlphaFoldDB" id="A0AAV1UK12"/>
<dbReference type="Pfam" id="PF09787">
    <property type="entry name" value="Golgin_A5"/>
    <property type="match status" value="1"/>
</dbReference>
<feature type="compositionally biased region" description="Polar residues" evidence="8">
    <location>
        <begin position="121"/>
        <end position="144"/>
    </location>
</feature>
<organism evidence="10 11">
    <name type="scientific">Peronospora matthiolae</name>
    <dbReference type="NCBI Taxonomy" id="2874970"/>
    <lineage>
        <taxon>Eukaryota</taxon>
        <taxon>Sar</taxon>
        <taxon>Stramenopiles</taxon>
        <taxon>Oomycota</taxon>
        <taxon>Peronosporomycetes</taxon>
        <taxon>Peronosporales</taxon>
        <taxon>Peronosporaceae</taxon>
        <taxon>Peronospora</taxon>
    </lineage>
</organism>
<dbReference type="EMBL" id="CAKLBY020000217">
    <property type="protein sequence ID" value="CAK7934831.1"/>
    <property type="molecule type" value="Genomic_DNA"/>
</dbReference>
<dbReference type="GO" id="GO:0007030">
    <property type="term" value="P:Golgi organization"/>
    <property type="evidence" value="ECO:0007669"/>
    <property type="project" value="InterPro"/>
</dbReference>
<evidence type="ECO:0000313" key="10">
    <source>
        <dbReference type="EMBL" id="CAK7934831.1"/>
    </source>
</evidence>
<dbReference type="PANTHER" id="PTHR13815">
    <property type="entry name" value="GOLGIN-84"/>
    <property type="match status" value="1"/>
</dbReference>
<evidence type="ECO:0000256" key="9">
    <source>
        <dbReference type="SAM" id="Phobius"/>
    </source>
</evidence>
<evidence type="ECO:0008006" key="12">
    <source>
        <dbReference type="Google" id="ProtNLM"/>
    </source>
</evidence>
<protein>
    <recommendedName>
        <fullName evidence="12">Golgin-84</fullName>
    </recommendedName>
</protein>
<gene>
    <name evidence="10" type="ORF">PM001_LOCUS19981</name>
</gene>
<accession>A0AAV1UK12</accession>
<dbReference type="GO" id="GO:0000301">
    <property type="term" value="P:retrograde transport, vesicle recycling within Golgi"/>
    <property type="evidence" value="ECO:0007669"/>
    <property type="project" value="TreeGrafter"/>
</dbReference>
<feature type="coiled-coil region" evidence="7">
    <location>
        <begin position="391"/>
        <end position="504"/>
    </location>
</feature>
<keyword evidence="6 9" id="KW-0472">Membrane</keyword>
<evidence type="ECO:0000313" key="11">
    <source>
        <dbReference type="Proteomes" id="UP001162060"/>
    </source>
</evidence>
<evidence type="ECO:0000256" key="5">
    <source>
        <dbReference type="ARBA" id="ARBA00023054"/>
    </source>
</evidence>
<dbReference type="GO" id="GO:0000139">
    <property type="term" value="C:Golgi membrane"/>
    <property type="evidence" value="ECO:0007669"/>
    <property type="project" value="UniProtKB-SubCell"/>
</dbReference>
<evidence type="ECO:0000256" key="8">
    <source>
        <dbReference type="SAM" id="MobiDB-lite"/>
    </source>
</evidence>
<dbReference type="InterPro" id="IPR019177">
    <property type="entry name" value="Golgin_subfamily_A_member_5"/>
</dbReference>
<dbReference type="GO" id="GO:0031985">
    <property type="term" value="C:Golgi cisterna"/>
    <property type="evidence" value="ECO:0007669"/>
    <property type="project" value="TreeGrafter"/>
</dbReference>
<keyword evidence="3 9" id="KW-1133">Transmembrane helix</keyword>
<keyword evidence="4" id="KW-0333">Golgi apparatus</keyword>
<feature type="region of interest" description="Disordered" evidence="8">
    <location>
        <begin position="121"/>
        <end position="147"/>
    </location>
</feature>
<feature type="transmembrane region" description="Helical" evidence="9">
    <location>
        <begin position="574"/>
        <end position="593"/>
    </location>
</feature>
<evidence type="ECO:0000256" key="2">
    <source>
        <dbReference type="ARBA" id="ARBA00022692"/>
    </source>
</evidence>
<name>A0AAV1UK12_9STRA</name>
<evidence type="ECO:0000256" key="3">
    <source>
        <dbReference type="ARBA" id="ARBA00022989"/>
    </source>
</evidence>
<feature type="coiled-coil region" evidence="7">
    <location>
        <begin position="278"/>
        <end position="337"/>
    </location>
</feature>
<keyword evidence="5 7" id="KW-0175">Coiled coil</keyword>
<evidence type="ECO:0000256" key="1">
    <source>
        <dbReference type="ARBA" id="ARBA00004194"/>
    </source>
</evidence>
<comment type="caution">
    <text evidence="10">The sequence shown here is derived from an EMBL/GenBank/DDBJ whole genome shotgun (WGS) entry which is preliminary data.</text>
</comment>
<dbReference type="Proteomes" id="UP001162060">
    <property type="component" value="Unassembled WGS sequence"/>
</dbReference>
<evidence type="ECO:0000256" key="6">
    <source>
        <dbReference type="ARBA" id="ARBA00023136"/>
    </source>
</evidence>
<reference evidence="10" key="1">
    <citation type="submission" date="2024-01" db="EMBL/GenBank/DDBJ databases">
        <authorList>
            <person name="Webb A."/>
        </authorList>
    </citation>
    <scope>NUCLEOTIDE SEQUENCE</scope>
    <source>
        <strain evidence="10">Pm1</strain>
    </source>
</reference>